<dbReference type="Gene3D" id="3.90.25.10">
    <property type="entry name" value="UDP-galactose 4-epimerase, domain 1"/>
    <property type="match status" value="1"/>
</dbReference>
<dbReference type="PANTHER" id="PTHR43245:SF13">
    <property type="entry name" value="UDP-D-APIOSE_UDP-D-XYLOSE SYNTHASE 2"/>
    <property type="match status" value="1"/>
</dbReference>
<dbReference type="Gene3D" id="3.40.50.720">
    <property type="entry name" value="NAD(P)-binding Rossmann-like Domain"/>
    <property type="match status" value="1"/>
</dbReference>
<dbReference type="Proteomes" id="UP000324106">
    <property type="component" value="Chromosome"/>
</dbReference>
<dbReference type="OrthoDB" id="4559195at2"/>
<organism evidence="3 4">
    <name type="scientific">Streptomyces venezuelae</name>
    <dbReference type="NCBI Taxonomy" id="54571"/>
    <lineage>
        <taxon>Bacteria</taxon>
        <taxon>Bacillati</taxon>
        <taxon>Actinomycetota</taxon>
        <taxon>Actinomycetes</taxon>
        <taxon>Kitasatosporales</taxon>
        <taxon>Streptomycetaceae</taxon>
        <taxon>Streptomyces</taxon>
    </lineage>
</organism>
<evidence type="ECO:0000313" key="4">
    <source>
        <dbReference type="Proteomes" id="UP000324106"/>
    </source>
</evidence>
<feature type="domain" description="NAD-dependent epimerase/dehydratase" evidence="2">
    <location>
        <begin position="127"/>
        <end position="355"/>
    </location>
</feature>
<protein>
    <submittedName>
        <fullName evidence="3">NAD(P)-dependent oxidoreductase</fullName>
    </submittedName>
</protein>
<feature type="region of interest" description="Disordered" evidence="1">
    <location>
        <begin position="1"/>
        <end position="89"/>
    </location>
</feature>
<dbReference type="InterPro" id="IPR050177">
    <property type="entry name" value="Lipid_A_modif_metabolic_enz"/>
</dbReference>
<evidence type="ECO:0000259" key="2">
    <source>
        <dbReference type="Pfam" id="PF01370"/>
    </source>
</evidence>
<sequence>MAARRRPLPGHRPGAQPGPGGRDLQRRRRKRADQPGHHRTAPGADRERLVQGPPRRRPQGARPALLARRDEDQRGARVRPAHPLRGGPRVHRRLVPRQPELVEGHQARHGRGRRARDGRVNSGAPTVLVLGGTGFLGRHITAGFAAAGAQVVPSARHGAHRVDLTAADPGPLAALLRDVRPGVVVNASGRAWGAGAEEMAAANCDAVVTLAAALAELPAPPRLVHLGSVHEYGPGTVGAGTREDHEPAPVTDYGRSKLGGTRAVLDAVRTEGLDAIVLRLANVCGPGTHRGSLLGAVGARLAEAQVAAGPTADPVELRLAPLRAHRDFVDVRDVVDAVLTAAGAPRQDHPVINIGSGAARPMRRIVDRLVALSGLQVRIVEDAGDPRRTDAEWQQLDITRARRVLKWSPARDLDTSLSDLLGAARTELTTQTAMERKT</sequence>
<feature type="compositionally biased region" description="Basic residues" evidence="1">
    <location>
        <begin position="76"/>
        <end position="89"/>
    </location>
</feature>
<dbReference type="Pfam" id="PF01370">
    <property type="entry name" value="Epimerase"/>
    <property type="match status" value="1"/>
</dbReference>
<dbReference type="InterPro" id="IPR001509">
    <property type="entry name" value="Epimerase_deHydtase"/>
</dbReference>
<dbReference type="PANTHER" id="PTHR43245">
    <property type="entry name" value="BIFUNCTIONAL POLYMYXIN RESISTANCE PROTEIN ARNA"/>
    <property type="match status" value="1"/>
</dbReference>
<evidence type="ECO:0000313" key="3">
    <source>
        <dbReference type="EMBL" id="QES19369.1"/>
    </source>
</evidence>
<gene>
    <name evidence="3" type="ORF">DEJ46_09915</name>
</gene>
<feature type="region of interest" description="Disordered" evidence="1">
    <location>
        <begin position="236"/>
        <end position="255"/>
    </location>
</feature>
<accession>A0A5P2ASY7</accession>
<reference evidence="3 4" key="1">
    <citation type="submission" date="2018-05" db="EMBL/GenBank/DDBJ databases">
        <title>Streptomyces venezuelae.</title>
        <authorList>
            <person name="Kim W."/>
            <person name="Lee N."/>
            <person name="Cho B.-K."/>
        </authorList>
    </citation>
    <scope>NUCLEOTIDE SEQUENCE [LARGE SCALE GENOMIC DNA]</scope>
    <source>
        <strain evidence="3 4">ATCC 15068</strain>
    </source>
</reference>
<dbReference type="SUPFAM" id="SSF51735">
    <property type="entry name" value="NAD(P)-binding Rossmann-fold domains"/>
    <property type="match status" value="1"/>
</dbReference>
<dbReference type="EMBL" id="CP029194">
    <property type="protein sequence ID" value="QES19369.1"/>
    <property type="molecule type" value="Genomic_DNA"/>
</dbReference>
<dbReference type="InterPro" id="IPR036291">
    <property type="entry name" value="NAD(P)-bd_dom_sf"/>
</dbReference>
<evidence type="ECO:0000256" key="1">
    <source>
        <dbReference type="SAM" id="MobiDB-lite"/>
    </source>
</evidence>
<dbReference type="AlphaFoldDB" id="A0A5P2ASY7"/>
<name>A0A5P2ASY7_STRVZ</name>
<proteinExistence type="predicted"/>